<dbReference type="Proteomes" id="UP000036681">
    <property type="component" value="Unplaced"/>
</dbReference>
<feature type="region of interest" description="Disordered" evidence="1">
    <location>
        <begin position="95"/>
        <end position="121"/>
    </location>
</feature>
<proteinExistence type="predicted"/>
<reference evidence="3" key="1">
    <citation type="submission" date="2017-02" db="UniProtKB">
        <authorList>
            <consortium name="WormBaseParasite"/>
        </authorList>
    </citation>
    <scope>IDENTIFICATION</scope>
</reference>
<dbReference type="AlphaFoldDB" id="A0A0M3HZD0"/>
<evidence type="ECO:0000256" key="1">
    <source>
        <dbReference type="SAM" id="MobiDB-lite"/>
    </source>
</evidence>
<sequence length="121" mass="13695">MNVRKCEYLQDWNRNDMGDKIVGGRPRIPNETLSISSPNRSQSLVKSHHLEDVEELDEELISARADVATRSSSLPYAYLTKRDEEKIKTLNNKVLPLSSDNSNNDKISKSVRNNAHDESAV</sequence>
<accession>A0A0M3HZD0</accession>
<organism evidence="2 3">
    <name type="scientific">Ascaris lumbricoides</name>
    <name type="common">Giant roundworm</name>
    <dbReference type="NCBI Taxonomy" id="6252"/>
    <lineage>
        <taxon>Eukaryota</taxon>
        <taxon>Metazoa</taxon>
        <taxon>Ecdysozoa</taxon>
        <taxon>Nematoda</taxon>
        <taxon>Chromadorea</taxon>
        <taxon>Rhabditida</taxon>
        <taxon>Spirurina</taxon>
        <taxon>Ascaridomorpha</taxon>
        <taxon>Ascaridoidea</taxon>
        <taxon>Ascarididae</taxon>
        <taxon>Ascaris</taxon>
    </lineage>
</organism>
<dbReference type="WBParaSite" id="ALUE_0000903601-mRNA-1">
    <property type="protein sequence ID" value="ALUE_0000903601-mRNA-1"/>
    <property type="gene ID" value="ALUE_0000903601"/>
</dbReference>
<protein>
    <submittedName>
        <fullName evidence="3">Phosphoprotein</fullName>
    </submittedName>
</protein>
<keyword evidence="2" id="KW-1185">Reference proteome</keyword>
<evidence type="ECO:0000313" key="2">
    <source>
        <dbReference type="Proteomes" id="UP000036681"/>
    </source>
</evidence>
<name>A0A0M3HZD0_ASCLU</name>
<evidence type="ECO:0000313" key="3">
    <source>
        <dbReference type="WBParaSite" id="ALUE_0000903601-mRNA-1"/>
    </source>
</evidence>